<feature type="active site" evidence="9">
    <location>
        <position position="144"/>
    </location>
</feature>
<dbReference type="Pfam" id="PF01252">
    <property type="entry name" value="Peptidase_A8"/>
    <property type="match status" value="1"/>
</dbReference>
<evidence type="ECO:0000256" key="3">
    <source>
        <dbReference type="ARBA" id="ARBA00022670"/>
    </source>
</evidence>
<dbReference type="PANTHER" id="PTHR33695">
    <property type="entry name" value="LIPOPROTEIN SIGNAL PEPTIDASE"/>
    <property type="match status" value="1"/>
</dbReference>
<dbReference type="Proteomes" id="UP000078389">
    <property type="component" value="Unassembled WGS sequence"/>
</dbReference>
<keyword evidence="5 9" id="KW-0064">Aspartyl protease</keyword>
<proteinExistence type="inferred from homology"/>
<feature type="transmembrane region" description="Helical" evidence="9">
    <location>
        <begin position="116"/>
        <end position="134"/>
    </location>
</feature>
<dbReference type="STRING" id="1770058.A3840_12580"/>
<comment type="caution">
    <text evidence="11">The sequence shown here is derived from an EMBL/GenBank/DDBJ whole genome shotgun (WGS) entry which is preliminary data.</text>
</comment>
<evidence type="ECO:0000256" key="2">
    <source>
        <dbReference type="ARBA" id="ARBA00022475"/>
    </source>
</evidence>
<keyword evidence="2 9" id="KW-1003">Cell membrane</keyword>
<protein>
    <recommendedName>
        <fullName evidence="9">Lipoprotein signal peptidase</fullName>
        <ecNumber evidence="9">3.4.23.36</ecNumber>
    </recommendedName>
    <alternativeName>
        <fullName evidence="9">Prolipoprotein signal peptidase</fullName>
    </alternativeName>
    <alternativeName>
        <fullName evidence="9">Signal peptidase II</fullName>
        <shortName evidence="9">SPase II</shortName>
    </alternativeName>
</protein>
<evidence type="ECO:0000256" key="5">
    <source>
        <dbReference type="ARBA" id="ARBA00022750"/>
    </source>
</evidence>
<feature type="transmembrane region" description="Helical" evidence="9">
    <location>
        <begin position="154"/>
        <end position="177"/>
    </location>
</feature>
<comment type="similarity">
    <text evidence="1 9 10">Belongs to the peptidase A8 family.</text>
</comment>
<evidence type="ECO:0000313" key="12">
    <source>
        <dbReference type="Proteomes" id="UP000078389"/>
    </source>
</evidence>
<reference evidence="11 12" key="1">
    <citation type="submission" date="2016-03" db="EMBL/GenBank/DDBJ databases">
        <title>Genome sequencing of Devosia sp. S37.</title>
        <authorList>
            <person name="Mohd Nor M."/>
        </authorList>
    </citation>
    <scope>NUCLEOTIDE SEQUENCE [LARGE SCALE GENOMIC DNA]</scope>
    <source>
        <strain evidence="11 12">S37</strain>
    </source>
</reference>
<comment type="caution">
    <text evidence="9">Lacks conserved residue(s) required for the propagation of feature annotation.</text>
</comment>
<dbReference type="InterPro" id="IPR001872">
    <property type="entry name" value="Peptidase_A8"/>
</dbReference>
<dbReference type="GO" id="GO:0006508">
    <property type="term" value="P:proteolysis"/>
    <property type="evidence" value="ECO:0007669"/>
    <property type="project" value="UniProtKB-KW"/>
</dbReference>
<evidence type="ECO:0000313" key="11">
    <source>
        <dbReference type="EMBL" id="OAM76493.1"/>
    </source>
</evidence>
<keyword evidence="12" id="KW-1185">Reference proteome</keyword>
<dbReference type="GO" id="GO:0004190">
    <property type="term" value="F:aspartic-type endopeptidase activity"/>
    <property type="evidence" value="ECO:0007669"/>
    <property type="project" value="UniProtKB-UniRule"/>
</dbReference>
<keyword evidence="6 9" id="KW-0378">Hydrolase</keyword>
<comment type="catalytic activity">
    <reaction evidence="9">
        <text>Release of signal peptides from bacterial membrane prolipoproteins. Hydrolyzes -Xaa-Yaa-Zaa-|-(S,diacylglyceryl)Cys-, in which Xaa is hydrophobic (preferably Leu), and Yaa (Ala or Ser) and Zaa (Gly or Ala) have small, neutral side chains.</text>
        <dbReference type="EC" id="3.4.23.36"/>
    </reaction>
</comment>
<dbReference type="PANTHER" id="PTHR33695:SF1">
    <property type="entry name" value="LIPOPROTEIN SIGNAL PEPTIDASE"/>
    <property type="match status" value="1"/>
</dbReference>
<evidence type="ECO:0000256" key="1">
    <source>
        <dbReference type="ARBA" id="ARBA00006139"/>
    </source>
</evidence>
<comment type="pathway">
    <text evidence="9">Protein modification; lipoprotein biosynthesis (signal peptide cleavage).</text>
</comment>
<dbReference type="GO" id="GO:0005886">
    <property type="term" value="C:plasma membrane"/>
    <property type="evidence" value="ECO:0007669"/>
    <property type="project" value="UniProtKB-SubCell"/>
</dbReference>
<dbReference type="NCBIfam" id="TIGR00077">
    <property type="entry name" value="lspA"/>
    <property type="match status" value="1"/>
</dbReference>
<evidence type="ECO:0000256" key="10">
    <source>
        <dbReference type="RuleBase" id="RU004181"/>
    </source>
</evidence>
<comment type="subcellular location">
    <subcellularLocation>
        <location evidence="9">Cell membrane</location>
        <topology evidence="9">Multi-pass membrane protein</topology>
    </subcellularLocation>
</comment>
<dbReference type="EMBL" id="LVVY01000093">
    <property type="protein sequence ID" value="OAM76493.1"/>
    <property type="molecule type" value="Genomic_DNA"/>
</dbReference>
<name>A0A178HUG0_9HYPH</name>
<evidence type="ECO:0000256" key="7">
    <source>
        <dbReference type="ARBA" id="ARBA00022989"/>
    </source>
</evidence>
<dbReference type="OrthoDB" id="9810259at2"/>
<comment type="function">
    <text evidence="9">This protein specifically catalyzes the removal of signal peptides from prolipoproteins.</text>
</comment>
<accession>A0A178HUG0</accession>
<dbReference type="PRINTS" id="PR00781">
    <property type="entry name" value="LIPOSIGPTASE"/>
</dbReference>
<keyword evidence="8 9" id="KW-0472">Membrane</keyword>
<keyword evidence="4 9" id="KW-0812">Transmembrane</keyword>
<evidence type="ECO:0000256" key="6">
    <source>
        <dbReference type="ARBA" id="ARBA00022801"/>
    </source>
</evidence>
<sequence length="188" mass="20582">MNPHSLRNPTILVSLMAALLAFGLDRAQKGFHIAAECYAIGQAPCVPVPFAYQPLALTGWRGGEVLNIAPFFDYVLVWNTGISYGLLDGLPVWALGLVMLVAIVALSVWWWRSDVLLIRLGLALCIGGALSNALDRLLYGAVADFFHFHWGAWSFYIFNLADVSITLGVLLLFADLFGLGRKRTTKTA</sequence>
<keyword evidence="7 9" id="KW-1133">Transmembrane helix</keyword>
<dbReference type="EC" id="3.4.23.36" evidence="9"/>
<dbReference type="UniPathway" id="UPA00665"/>
<gene>
    <name evidence="9" type="primary">lspA</name>
    <name evidence="11" type="ORF">A3840_12580</name>
</gene>
<dbReference type="AlphaFoldDB" id="A0A178HUG0"/>
<dbReference type="HAMAP" id="MF_00161">
    <property type="entry name" value="LspA"/>
    <property type="match status" value="1"/>
</dbReference>
<organism evidence="11 12">
    <name type="scientific">Devosia elaeis</name>
    <dbReference type="NCBI Taxonomy" id="1770058"/>
    <lineage>
        <taxon>Bacteria</taxon>
        <taxon>Pseudomonadati</taxon>
        <taxon>Pseudomonadota</taxon>
        <taxon>Alphaproteobacteria</taxon>
        <taxon>Hyphomicrobiales</taxon>
        <taxon>Devosiaceae</taxon>
        <taxon>Devosia</taxon>
    </lineage>
</organism>
<evidence type="ECO:0000256" key="9">
    <source>
        <dbReference type="HAMAP-Rule" id="MF_00161"/>
    </source>
</evidence>
<feature type="transmembrane region" description="Helical" evidence="9">
    <location>
        <begin position="90"/>
        <end position="109"/>
    </location>
</feature>
<feature type="active site" evidence="9">
    <location>
        <position position="162"/>
    </location>
</feature>
<evidence type="ECO:0000256" key="8">
    <source>
        <dbReference type="ARBA" id="ARBA00023136"/>
    </source>
</evidence>
<evidence type="ECO:0000256" key="4">
    <source>
        <dbReference type="ARBA" id="ARBA00022692"/>
    </source>
</evidence>
<dbReference type="RefSeq" id="WP_082903866.1">
    <property type="nucleotide sequence ID" value="NZ_LVVY01000093.1"/>
</dbReference>
<keyword evidence="3 9" id="KW-0645">Protease</keyword>